<comment type="caution">
    <text evidence="1">The sequence shown here is derived from an EMBL/GenBank/DDBJ whole genome shotgun (WGS) entry which is preliminary data.</text>
</comment>
<dbReference type="AlphaFoldDB" id="A0A0J1L2L5"/>
<dbReference type="Proteomes" id="UP000036045">
    <property type="component" value="Unassembled WGS sequence"/>
</dbReference>
<keyword evidence="2" id="KW-1185">Reference proteome</keyword>
<protein>
    <submittedName>
        <fullName evidence="1">Uncharacterized protein</fullName>
    </submittedName>
</protein>
<dbReference type="RefSeq" id="WP_047943958.1">
    <property type="nucleotide sequence ID" value="NZ_JARTLH010000019.1"/>
</dbReference>
<dbReference type="OrthoDB" id="264488at2"/>
<gene>
    <name evidence="1" type="ORF">ABW02_19710</name>
</gene>
<dbReference type="PATRIC" id="fig|1397.4.peg.2679"/>
<reference evidence="1 2" key="1">
    <citation type="submission" date="2015-05" db="EMBL/GenBank/DDBJ databases">
        <title>Whole genome sequence and identification of bacterial endophytes from Costus igneus.</title>
        <authorList>
            <person name="Lee Y.P."/>
            <person name="Gan H.M."/>
            <person name="Eng W."/>
            <person name="Wheatley M.S."/>
            <person name="Caraballo A."/>
            <person name="Polter S."/>
            <person name="Savka M.A."/>
            <person name="Hudson A.O."/>
        </authorList>
    </citation>
    <scope>NUCLEOTIDE SEQUENCE [LARGE SCALE GENOMIC DNA]</scope>
    <source>
        <strain evidence="1 2">RIT379</strain>
    </source>
</reference>
<dbReference type="EMBL" id="LDPH01000026">
    <property type="protein sequence ID" value="KLV23250.1"/>
    <property type="molecule type" value="Genomic_DNA"/>
</dbReference>
<name>A0A0J1L2L5_NIACI</name>
<sequence length="268" mass="31119">MQRNFGKYDIPASLQKLMELEKELGDCESFYNGLHFYISLSDFRYFNTPSDVIVFGHIGVDGIHYGFLTDYGSVSDLEEAPIVCISPMEFEKPTRIIAKNLREFLRINCTDSDLFYNYFADEDSYLVFKEREVDDELHPQSERQLLKYIDNFLEKNIQMPIIANPYRYIQTLRLQRQKMITIQTQDGLGVIAPFLANETHIPFKINIDVEPDLAALKAYLSRAPIPSQYAVFRDIQLHHVLSDEPLLKKIVLESMYNIGLIDEANRLS</sequence>
<proteinExistence type="predicted"/>
<evidence type="ECO:0000313" key="2">
    <source>
        <dbReference type="Proteomes" id="UP000036045"/>
    </source>
</evidence>
<organism evidence="1 2">
    <name type="scientific">Niallia circulans</name>
    <name type="common">Bacillus circulans</name>
    <dbReference type="NCBI Taxonomy" id="1397"/>
    <lineage>
        <taxon>Bacteria</taxon>
        <taxon>Bacillati</taxon>
        <taxon>Bacillota</taxon>
        <taxon>Bacilli</taxon>
        <taxon>Bacillales</taxon>
        <taxon>Bacillaceae</taxon>
        <taxon>Niallia</taxon>
    </lineage>
</organism>
<accession>A0A0J1L2L5</accession>
<evidence type="ECO:0000313" key="1">
    <source>
        <dbReference type="EMBL" id="KLV23250.1"/>
    </source>
</evidence>